<evidence type="ECO:0000313" key="3">
    <source>
        <dbReference type="EMBL" id="NQE37039.1"/>
    </source>
</evidence>
<keyword evidence="2" id="KW-0812">Transmembrane</keyword>
<dbReference type="EMBL" id="SRRZ01000110">
    <property type="protein sequence ID" value="NQE37039.1"/>
    <property type="molecule type" value="Genomic_DNA"/>
</dbReference>
<dbReference type="Proteomes" id="UP000702425">
    <property type="component" value="Unassembled WGS sequence"/>
</dbReference>
<accession>A0ABX2D349</accession>
<feature type="transmembrane region" description="Helical" evidence="2">
    <location>
        <begin position="101"/>
        <end position="124"/>
    </location>
</feature>
<sequence>MGCVQPLVMSRGIPMSSTSEKSSTSSSLLSAQTLVIAGIVWAVMALLFFLLFSVPFSAEEGLPLWYSIGTYIFECGAFLGATLVCFRNWQSPHMVSGRNVWLGIGLGMLFYFIANVLFGIWELYFELDPDVSPADAFYLGSYVVLIGGMVLAVTSKRLNLEIWQWGLLAGIAAFGIAVAIWVAAPDSWRAQLGMAPPATQEVVTESAPATAAKGRAPALDNSSKLQAKGAAATDAESAPAEEEEAAETKAPAWVMALDKQLSPHKNAINLFYIVGDVFLLIIATALLLAFWGGRFSQSWRMIAAATFSLYIADMYFKWRDTQAEGAYQSGSLLEVFFVFSGILFGIGAILEHDISTRSRQNRRSRRAA</sequence>
<feature type="transmembrane region" description="Helical" evidence="2">
    <location>
        <begin position="136"/>
        <end position="153"/>
    </location>
</feature>
<reference evidence="3 4" key="1">
    <citation type="journal article" date="2020" name="Sci. Rep.">
        <title>A novel cyanobacterial geosmin producer, revising GeoA distribution and dispersion patterns in Bacteria.</title>
        <authorList>
            <person name="Churro C."/>
            <person name="Semedo-Aguiar A.P."/>
            <person name="Silva A.D."/>
            <person name="Pereira-Leal J.B."/>
            <person name="Leite R.B."/>
        </authorList>
    </citation>
    <scope>NUCLEOTIDE SEQUENCE [LARGE SCALE GENOMIC DNA]</scope>
    <source>
        <strain evidence="3 4">IPMA8</strain>
    </source>
</reference>
<keyword evidence="4" id="KW-1185">Reference proteome</keyword>
<organism evidence="3 4">
    <name type="scientific">Microcoleus asticus IPMA8</name>
    <dbReference type="NCBI Taxonomy" id="2563858"/>
    <lineage>
        <taxon>Bacteria</taxon>
        <taxon>Bacillati</taxon>
        <taxon>Cyanobacteriota</taxon>
        <taxon>Cyanophyceae</taxon>
        <taxon>Oscillatoriophycideae</taxon>
        <taxon>Oscillatoriales</taxon>
        <taxon>Microcoleaceae</taxon>
        <taxon>Microcoleus</taxon>
        <taxon>Microcoleus asticus</taxon>
    </lineage>
</organism>
<name>A0ABX2D349_9CYAN</name>
<keyword evidence="2" id="KW-0472">Membrane</keyword>
<proteinExistence type="predicted"/>
<evidence type="ECO:0000256" key="1">
    <source>
        <dbReference type="SAM" id="MobiDB-lite"/>
    </source>
</evidence>
<keyword evidence="2" id="KW-1133">Transmembrane helix</keyword>
<feature type="transmembrane region" description="Helical" evidence="2">
    <location>
        <begin position="298"/>
        <end position="318"/>
    </location>
</feature>
<feature type="transmembrane region" description="Helical" evidence="2">
    <location>
        <begin position="270"/>
        <end position="291"/>
    </location>
</feature>
<feature type="transmembrane region" description="Helical" evidence="2">
    <location>
        <begin position="28"/>
        <end position="52"/>
    </location>
</feature>
<feature type="region of interest" description="Disordered" evidence="1">
    <location>
        <begin position="1"/>
        <end position="23"/>
    </location>
</feature>
<feature type="transmembrane region" description="Helical" evidence="2">
    <location>
        <begin position="64"/>
        <end position="89"/>
    </location>
</feature>
<feature type="transmembrane region" description="Helical" evidence="2">
    <location>
        <begin position="330"/>
        <end position="350"/>
    </location>
</feature>
<evidence type="ECO:0000313" key="4">
    <source>
        <dbReference type="Proteomes" id="UP000702425"/>
    </source>
</evidence>
<comment type="caution">
    <text evidence="3">The sequence shown here is derived from an EMBL/GenBank/DDBJ whole genome shotgun (WGS) entry which is preliminary data.</text>
</comment>
<gene>
    <name evidence="3" type="ORF">E5S67_04806</name>
</gene>
<evidence type="ECO:0008006" key="5">
    <source>
        <dbReference type="Google" id="ProtNLM"/>
    </source>
</evidence>
<protein>
    <recommendedName>
        <fullName evidence="5">Permease</fullName>
    </recommendedName>
</protein>
<feature type="transmembrane region" description="Helical" evidence="2">
    <location>
        <begin position="165"/>
        <end position="184"/>
    </location>
</feature>
<evidence type="ECO:0000256" key="2">
    <source>
        <dbReference type="SAM" id="Phobius"/>
    </source>
</evidence>